<dbReference type="Proteomes" id="UP000231279">
    <property type="component" value="Unassembled WGS sequence"/>
</dbReference>
<keyword evidence="8" id="KW-1015">Disulfide bond</keyword>
<evidence type="ECO:0000256" key="6">
    <source>
        <dbReference type="ARBA" id="ARBA00022777"/>
    </source>
</evidence>
<dbReference type="EC" id="2.7.11.1" evidence="1"/>
<name>A0A2G9I9Y6_9LAMI</name>
<evidence type="ECO:0000256" key="1">
    <source>
        <dbReference type="ARBA" id="ARBA00012513"/>
    </source>
</evidence>
<protein>
    <recommendedName>
        <fullName evidence="1">non-specific serine/threonine protein kinase</fullName>
        <ecNumber evidence="1">2.7.11.1</ecNumber>
    </recommendedName>
</protein>
<dbReference type="SMART" id="SM00220">
    <property type="entry name" value="S_TKc"/>
    <property type="match status" value="1"/>
</dbReference>
<evidence type="ECO:0000313" key="14">
    <source>
        <dbReference type="EMBL" id="PIN26567.1"/>
    </source>
</evidence>
<evidence type="ECO:0000256" key="12">
    <source>
        <dbReference type="SAM" id="Phobius"/>
    </source>
</evidence>
<dbReference type="GO" id="GO:0005524">
    <property type="term" value="F:ATP binding"/>
    <property type="evidence" value="ECO:0007669"/>
    <property type="project" value="UniProtKB-KW"/>
</dbReference>
<gene>
    <name evidence="14" type="ORF">CDL12_00677</name>
</gene>
<evidence type="ECO:0000256" key="7">
    <source>
        <dbReference type="ARBA" id="ARBA00022840"/>
    </source>
</evidence>
<dbReference type="InterPro" id="IPR008271">
    <property type="entry name" value="Ser/Thr_kinase_AS"/>
</dbReference>
<dbReference type="InterPro" id="IPR000719">
    <property type="entry name" value="Prot_kinase_dom"/>
</dbReference>
<keyword evidence="9" id="KW-0325">Glycoprotein</keyword>
<dbReference type="FunFam" id="1.10.510.10:FF:000060">
    <property type="entry name" value="G-type lectin S-receptor-like serine/threonine-protein kinase"/>
    <property type="match status" value="1"/>
</dbReference>
<dbReference type="GO" id="GO:0106310">
    <property type="term" value="F:protein serine kinase activity"/>
    <property type="evidence" value="ECO:0007669"/>
    <property type="project" value="RHEA"/>
</dbReference>
<dbReference type="SUPFAM" id="SSF56112">
    <property type="entry name" value="Protein kinase-like (PK-like)"/>
    <property type="match status" value="2"/>
</dbReference>
<evidence type="ECO:0000256" key="10">
    <source>
        <dbReference type="ARBA" id="ARBA00047899"/>
    </source>
</evidence>
<reference evidence="15" key="1">
    <citation type="journal article" date="2018" name="Gigascience">
        <title>Genome assembly of the Pink Ipe (Handroanthus impetiginosus, Bignoniaceae), a highly valued, ecologically keystone Neotropical timber forest tree.</title>
        <authorList>
            <person name="Silva-Junior O.B."/>
            <person name="Grattapaglia D."/>
            <person name="Novaes E."/>
            <person name="Collevatti R.G."/>
        </authorList>
    </citation>
    <scope>NUCLEOTIDE SEQUENCE [LARGE SCALE GENOMIC DNA]</scope>
    <source>
        <strain evidence="15">cv. UFG-1</strain>
    </source>
</reference>
<keyword evidence="15" id="KW-1185">Reference proteome</keyword>
<keyword evidence="4" id="KW-0732">Signal</keyword>
<evidence type="ECO:0000256" key="9">
    <source>
        <dbReference type="ARBA" id="ARBA00023180"/>
    </source>
</evidence>
<evidence type="ECO:0000313" key="15">
    <source>
        <dbReference type="Proteomes" id="UP000231279"/>
    </source>
</evidence>
<dbReference type="FunFam" id="3.30.200.20:FF:000217">
    <property type="entry name" value="probable LRR receptor-like serine/threonine-protein kinase At1g53430"/>
    <property type="match status" value="2"/>
</dbReference>
<accession>A0A2G9I9Y6</accession>
<dbReference type="PANTHER" id="PTHR27002:SF1082">
    <property type="entry name" value="OS06G0693000 PROTEIN"/>
    <property type="match status" value="1"/>
</dbReference>
<dbReference type="PROSITE" id="PS50011">
    <property type="entry name" value="PROTEIN_KINASE_DOM"/>
    <property type="match status" value="1"/>
</dbReference>
<evidence type="ECO:0000256" key="11">
    <source>
        <dbReference type="ARBA" id="ARBA00048679"/>
    </source>
</evidence>
<evidence type="ECO:0000256" key="2">
    <source>
        <dbReference type="ARBA" id="ARBA00022527"/>
    </source>
</evidence>
<evidence type="ECO:0000259" key="13">
    <source>
        <dbReference type="PROSITE" id="PS50011"/>
    </source>
</evidence>
<dbReference type="STRING" id="429701.A0A2G9I9Y6"/>
<sequence>MIHAGVKRIIVSVTIVAVFLLMLGSSFFLGLKYKQGKKKKKALQELMTLEDCTETFDSENNGVRGHDLKLFSYASILASTNRFATDNKLGEGGFGPVYKNKYIDLVKKQGKLSEGHEIAVKLLSRRSEQGLVEFKTELVLMSKLQHRNLVKLLGFCIHRNDKLIIYDYVPNKSLDFFLFGGKRIIVSVTIVAVFLLILGSSFFLGLKYKQGKKKKKALQELMTLEDCTETFDFENNGVRGHDLKLFSYASILASTNCFATDNKLGEGGFGPVYRNKYIDLGKLMNYVKKQGKLSEGHEIAVKLLSRRSEQGLVEFKTELVLMSKLQHRNLVKLLGFCIHGNDKLIIYDYVPNKSLDFFLFDPAKREQLNWETRFKIIEGIAQGLLYLHKYSRITIIHRDLKASNILLDEIMNPKISDFGLARIFKHNVREANTNKRAGTYGYMAPEYIMNGVYSAKSDMYSFGVITLEIVNGQRNNSFHDLEGPMSLVQFAWELWEQGAELELMDTKLNTLSCNMKDQVRKCIQVGLLCVQSRAADRPAVEDAVSMLKNETKSLPMPGKPAFFVRDDVIQKAQKPKFNKFSMNEISLSAVDGR</sequence>
<dbReference type="EMBL" id="NKXS01000076">
    <property type="protein sequence ID" value="PIN26567.1"/>
    <property type="molecule type" value="Genomic_DNA"/>
</dbReference>
<evidence type="ECO:0000256" key="4">
    <source>
        <dbReference type="ARBA" id="ARBA00022729"/>
    </source>
</evidence>
<evidence type="ECO:0000256" key="8">
    <source>
        <dbReference type="ARBA" id="ARBA00023157"/>
    </source>
</evidence>
<keyword evidence="12" id="KW-1133">Transmembrane helix</keyword>
<keyword evidence="3 14" id="KW-0808">Transferase</keyword>
<dbReference type="GO" id="GO:0004674">
    <property type="term" value="F:protein serine/threonine kinase activity"/>
    <property type="evidence" value="ECO:0007669"/>
    <property type="project" value="UniProtKB-KW"/>
</dbReference>
<keyword evidence="7" id="KW-0067">ATP-binding</keyword>
<feature type="transmembrane region" description="Helical" evidence="12">
    <location>
        <begin position="184"/>
        <end position="206"/>
    </location>
</feature>
<dbReference type="PANTHER" id="PTHR27002">
    <property type="entry name" value="RECEPTOR-LIKE SERINE/THREONINE-PROTEIN KINASE SD1-8"/>
    <property type="match status" value="1"/>
</dbReference>
<comment type="caution">
    <text evidence="14">The sequence shown here is derived from an EMBL/GenBank/DDBJ whole genome shotgun (WGS) entry which is preliminary data.</text>
</comment>
<keyword evidence="12" id="KW-0812">Transmembrane</keyword>
<dbReference type="OrthoDB" id="4062651at2759"/>
<keyword evidence="5" id="KW-0547">Nucleotide-binding</keyword>
<evidence type="ECO:0000256" key="5">
    <source>
        <dbReference type="ARBA" id="ARBA00022741"/>
    </source>
</evidence>
<dbReference type="Pfam" id="PF07714">
    <property type="entry name" value="PK_Tyr_Ser-Thr"/>
    <property type="match status" value="2"/>
</dbReference>
<dbReference type="AlphaFoldDB" id="A0A2G9I9Y6"/>
<dbReference type="PROSITE" id="PS00108">
    <property type="entry name" value="PROTEIN_KINASE_ST"/>
    <property type="match status" value="1"/>
</dbReference>
<keyword evidence="2 14" id="KW-0723">Serine/threonine-protein kinase</keyword>
<dbReference type="InterPro" id="IPR001245">
    <property type="entry name" value="Ser-Thr/Tyr_kinase_cat_dom"/>
</dbReference>
<comment type="catalytic activity">
    <reaction evidence="11">
        <text>L-seryl-[protein] + ATP = O-phospho-L-seryl-[protein] + ADP + H(+)</text>
        <dbReference type="Rhea" id="RHEA:17989"/>
        <dbReference type="Rhea" id="RHEA-COMP:9863"/>
        <dbReference type="Rhea" id="RHEA-COMP:11604"/>
        <dbReference type="ChEBI" id="CHEBI:15378"/>
        <dbReference type="ChEBI" id="CHEBI:29999"/>
        <dbReference type="ChEBI" id="CHEBI:30616"/>
        <dbReference type="ChEBI" id="CHEBI:83421"/>
        <dbReference type="ChEBI" id="CHEBI:456216"/>
        <dbReference type="EC" id="2.7.11.1"/>
    </reaction>
</comment>
<dbReference type="GO" id="GO:0005886">
    <property type="term" value="C:plasma membrane"/>
    <property type="evidence" value="ECO:0007669"/>
    <property type="project" value="TreeGrafter"/>
</dbReference>
<comment type="catalytic activity">
    <reaction evidence="10">
        <text>L-threonyl-[protein] + ATP = O-phospho-L-threonyl-[protein] + ADP + H(+)</text>
        <dbReference type="Rhea" id="RHEA:46608"/>
        <dbReference type="Rhea" id="RHEA-COMP:11060"/>
        <dbReference type="Rhea" id="RHEA-COMP:11605"/>
        <dbReference type="ChEBI" id="CHEBI:15378"/>
        <dbReference type="ChEBI" id="CHEBI:30013"/>
        <dbReference type="ChEBI" id="CHEBI:30616"/>
        <dbReference type="ChEBI" id="CHEBI:61977"/>
        <dbReference type="ChEBI" id="CHEBI:456216"/>
        <dbReference type="EC" id="2.7.11.1"/>
    </reaction>
</comment>
<proteinExistence type="predicted"/>
<dbReference type="Gene3D" id="1.10.510.10">
    <property type="entry name" value="Transferase(Phosphotransferase) domain 1"/>
    <property type="match status" value="1"/>
</dbReference>
<organism evidence="14 15">
    <name type="scientific">Handroanthus impetiginosus</name>
    <dbReference type="NCBI Taxonomy" id="429701"/>
    <lineage>
        <taxon>Eukaryota</taxon>
        <taxon>Viridiplantae</taxon>
        <taxon>Streptophyta</taxon>
        <taxon>Embryophyta</taxon>
        <taxon>Tracheophyta</taxon>
        <taxon>Spermatophyta</taxon>
        <taxon>Magnoliopsida</taxon>
        <taxon>eudicotyledons</taxon>
        <taxon>Gunneridae</taxon>
        <taxon>Pentapetalae</taxon>
        <taxon>asterids</taxon>
        <taxon>lamiids</taxon>
        <taxon>Lamiales</taxon>
        <taxon>Bignoniaceae</taxon>
        <taxon>Crescentiina</taxon>
        <taxon>Tabebuia alliance</taxon>
        <taxon>Handroanthus</taxon>
    </lineage>
</organism>
<keyword evidence="6 14" id="KW-0418">Kinase</keyword>
<dbReference type="InterPro" id="IPR011009">
    <property type="entry name" value="Kinase-like_dom_sf"/>
</dbReference>
<feature type="transmembrane region" description="Helical" evidence="12">
    <location>
        <begin position="6"/>
        <end position="31"/>
    </location>
</feature>
<keyword evidence="12" id="KW-0472">Membrane</keyword>
<feature type="domain" description="Protein kinase" evidence="13">
    <location>
        <begin position="258"/>
        <end position="562"/>
    </location>
</feature>
<evidence type="ECO:0000256" key="3">
    <source>
        <dbReference type="ARBA" id="ARBA00022679"/>
    </source>
</evidence>
<dbReference type="Gene3D" id="3.30.200.20">
    <property type="entry name" value="Phosphorylase Kinase, domain 1"/>
    <property type="match status" value="2"/>
</dbReference>